<evidence type="ECO:0000313" key="4">
    <source>
        <dbReference type="EMBL" id="PHQ33315.1"/>
    </source>
</evidence>
<dbReference type="AlphaFoldDB" id="A0A2G1W2U5"/>
<evidence type="ECO:0000256" key="2">
    <source>
        <dbReference type="SAM" id="Phobius"/>
    </source>
</evidence>
<dbReference type="InterPro" id="IPR050923">
    <property type="entry name" value="Cell_Proc_Reg/RNA_Proc"/>
</dbReference>
<dbReference type="EMBL" id="NIZW01000018">
    <property type="protein sequence ID" value="PHQ33315.1"/>
    <property type="molecule type" value="Genomic_DNA"/>
</dbReference>
<reference evidence="4 5" key="1">
    <citation type="submission" date="2017-06" db="EMBL/GenBank/DDBJ databases">
        <title>Description of Rhodopirellula bahusiensis sp. nov.</title>
        <authorList>
            <person name="Kizina J."/>
            <person name="Harder J."/>
        </authorList>
    </citation>
    <scope>NUCLEOTIDE SEQUENCE [LARGE SCALE GENOMIC DNA]</scope>
    <source>
        <strain evidence="4 5">SWK21</strain>
    </source>
</reference>
<feature type="region of interest" description="Disordered" evidence="1">
    <location>
        <begin position="235"/>
        <end position="261"/>
    </location>
</feature>
<keyword evidence="2" id="KW-0472">Membrane</keyword>
<protein>
    <submittedName>
        <fullName evidence="4">Peptide-binding protein</fullName>
    </submittedName>
</protein>
<feature type="transmembrane region" description="Helical" evidence="2">
    <location>
        <begin position="282"/>
        <end position="300"/>
    </location>
</feature>
<dbReference type="CDD" id="cd00060">
    <property type="entry name" value="FHA"/>
    <property type="match status" value="1"/>
</dbReference>
<name>A0A2G1W2U5_9BACT</name>
<dbReference type="Gene3D" id="2.60.200.20">
    <property type="match status" value="1"/>
</dbReference>
<dbReference type="SUPFAM" id="SSF49879">
    <property type="entry name" value="SMAD/FHA domain"/>
    <property type="match status" value="1"/>
</dbReference>
<evidence type="ECO:0000256" key="1">
    <source>
        <dbReference type="SAM" id="MobiDB-lite"/>
    </source>
</evidence>
<dbReference type="SMART" id="SM00240">
    <property type="entry name" value="FHA"/>
    <property type="match status" value="1"/>
</dbReference>
<dbReference type="PANTHER" id="PTHR23308">
    <property type="entry name" value="NUCLEAR INHIBITOR OF PROTEIN PHOSPHATASE-1"/>
    <property type="match status" value="1"/>
</dbReference>
<keyword evidence="5" id="KW-1185">Reference proteome</keyword>
<comment type="caution">
    <text evidence="4">The sequence shown here is derived from an EMBL/GenBank/DDBJ whole genome shotgun (WGS) entry which is preliminary data.</text>
</comment>
<dbReference type="Pfam" id="PF00498">
    <property type="entry name" value="FHA"/>
    <property type="match status" value="1"/>
</dbReference>
<dbReference type="PROSITE" id="PS50006">
    <property type="entry name" value="FHA_DOMAIN"/>
    <property type="match status" value="1"/>
</dbReference>
<sequence>MHDRLKLVTETSAQLILATGSRAGMVAAIHTGYYMIGRDRVCQIRPKSRSVSRKHCLLHWEKPADSEPRFRIFDLDSSAGTRVNGTRVPTRTWIELVDGAELRCGKIAFDLVIENGETAEIELHGGGPTEEASREDTVVNETRFDTAAGVEDDKATLRLSEPEPAAPKKPAASPVSLLQGEAWQEVDIASFLEAEDDVAREARYDDIRAKTSNPDAAASDSEIFDSDEEFFDDEAAEATDQTPSGKGAGEPKRSFATKSSGKSARAAGSNLLSRIDWDKAKIYAAIAMTVAVFIFGGYQVRQFWQGPEVRIVDGID</sequence>
<gene>
    <name evidence="4" type="ORF">CEE69_21585</name>
</gene>
<feature type="region of interest" description="Disordered" evidence="1">
    <location>
        <begin position="147"/>
        <end position="175"/>
    </location>
</feature>
<feature type="domain" description="FHA" evidence="3">
    <location>
        <begin position="34"/>
        <end position="88"/>
    </location>
</feature>
<dbReference type="InterPro" id="IPR008984">
    <property type="entry name" value="SMAD_FHA_dom_sf"/>
</dbReference>
<evidence type="ECO:0000259" key="3">
    <source>
        <dbReference type="PROSITE" id="PS50006"/>
    </source>
</evidence>
<dbReference type="OrthoDB" id="283378at2"/>
<dbReference type="InterPro" id="IPR000253">
    <property type="entry name" value="FHA_dom"/>
</dbReference>
<keyword evidence="2" id="KW-1133">Transmembrane helix</keyword>
<keyword evidence="2" id="KW-0812">Transmembrane</keyword>
<accession>A0A2G1W2U5</accession>
<organism evidence="4 5">
    <name type="scientific">Rhodopirellula bahusiensis</name>
    <dbReference type="NCBI Taxonomy" id="2014065"/>
    <lineage>
        <taxon>Bacteria</taxon>
        <taxon>Pseudomonadati</taxon>
        <taxon>Planctomycetota</taxon>
        <taxon>Planctomycetia</taxon>
        <taxon>Pirellulales</taxon>
        <taxon>Pirellulaceae</taxon>
        <taxon>Rhodopirellula</taxon>
    </lineage>
</organism>
<evidence type="ECO:0000313" key="5">
    <source>
        <dbReference type="Proteomes" id="UP000225740"/>
    </source>
</evidence>
<dbReference type="Proteomes" id="UP000225740">
    <property type="component" value="Unassembled WGS sequence"/>
</dbReference>
<proteinExistence type="predicted"/>